<dbReference type="OrthoDB" id="1845088at2759"/>
<reference evidence="1" key="1">
    <citation type="journal article" date="2020" name="Nat. Genet.">
        <title>Genomic diversifications of five Gossypium allopolyploid species and their impact on cotton improvement.</title>
        <authorList>
            <person name="Chen Z.J."/>
            <person name="Sreedasyam A."/>
            <person name="Ando A."/>
            <person name="Song Q."/>
            <person name="De Santiago L.M."/>
            <person name="Hulse-Kemp A.M."/>
            <person name="Ding M."/>
            <person name="Ye W."/>
            <person name="Kirkbride R.C."/>
            <person name="Jenkins J."/>
            <person name="Plott C."/>
            <person name="Lovell J."/>
            <person name="Lin Y.M."/>
            <person name="Vaughn R."/>
            <person name="Liu B."/>
            <person name="Simpson S."/>
            <person name="Scheffler B.E."/>
            <person name="Wen L."/>
            <person name="Saski C.A."/>
            <person name="Grover C.E."/>
            <person name="Hu G."/>
            <person name="Conover J.L."/>
            <person name="Carlson J.W."/>
            <person name="Shu S."/>
            <person name="Boston L.B."/>
            <person name="Williams M."/>
            <person name="Peterson D.G."/>
            <person name="McGee K."/>
            <person name="Jones D.C."/>
            <person name="Wendel J.F."/>
            <person name="Stelly D.M."/>
            <person name="Grimwood J."/>
            <person name="Schmutz J."/>
        </authorList>
    </citation>
    <scope>NUCLEOTIDE SEQUENCE [LARGE SCALE GENOMIC DNA]</scope>
    <source>
        <strain evidence="1">cv. TM-1</strain>
    </source>
</reference>
<dbReference type="KEGG" id="ghi:107925354"/>
<name>A0A1U8LAA2_GOSHI</name>
<dbReference type="AlphaFoldDB" id="A0A1U8LAA2"/>
<evidence type="ECO:0000313" key="3">
    <source>
        <dbReference type="RefSeq" id="XP_016711587.1"/>
    </source>
</evidence>
<protein>
    <submittedName>
        <fullName evidence="2 3">Uncharacterized protein LOC107925354</fullName>
    </submittedName>
</protein>
<sequence>MVTTHSTDSDFVKPTGSVFLGDLVVTSFPRHEVVKLDTDLFIQWQQQIRLILRGYGLLGFIDGTFTAPPRFVQSFDGALVTNPSASIFDQQDNLLTSWLLSTISSSFLSSFTDVQTAGDVWIMANNLFAADTTAKQSQLRHELHSLRKGNLSIQLYVDKIKTLCALLAASGSPTSEAERTVVLLAGLSSEFEAIVSHASLSPVSLPFQQLVDALIEYEARQICSI</sequence>
<evidence type="ECO:0000313" key="1">
    <source>
        <dbReference type="Proteomes" id="UP000818029"/>
    </source>
</evidence>
<gene>
    <name evidence="2 3" type="primary">LOC107925354</name>
</gene>
<evidence type="ECO:0000313" key="2">
    <source>
        <dbReference type="RefSeq" id="XP_016711535.1"/>
    </source>
</evidence>
<dbReference type="Pfam" id="PF14223">
    <property type="entry name" value="Retrotran_gag_2"/>
    <property type="match status" value="1"/>
</dbReference>
<dbReference type="RefSeq" id="XP_016711535.1">
    <property type="nucleotide sequence ID" value="XM_016856046.1"/>
</dbReference>
<dbReference type="RefSeq" id="XP_016711587.1">
    <property type="nucleotide sequence ID" value="XM_016856098.1"/>
</dbReference>
<dbReference type="GeneID" id="107925354"/>
<dbReference type="PANTHER" id="PTHR47481:SF10">
    <property type="entry name" value="COPIA-LIKE POLYPROTEIN_RETROTRANSPOSON"/>
    <property type="match status" value="1"/>
</dbReference>
<accession>A0A1U8LAA2</accession>
<organism evidence="1 2">
    <name type="scientific">Gossypium hirsutum</name>
    <name type="common">Upland cotton</name>
    <name type="synonym">Gossypium mexicanum</name>
    <dbReference type="NCBI Taxonomy" id="3635"/>
    <lineage>
        <taxon>Eukaryota</taxon>
        <taxon>Viridiplantae</taxon>
        <taxon>Streptophyta</taxon>
        <taxon>Embryophyta</taxon>
        <taxon>Tracheophyta</taxon>
        <taxon>Spermatophyta</taxon>
        <taxon>Magnoliopsida</taxon>
        <taxon>eudicotyledons</taxon>
        <taxon>Gunneridae</taxon>
        <taxon>Pentapetalae</taxon>
        <taxon>rosids</taxon>
        <taxon>malvids</taxon>
        <taxon>Malvales</taxon>
        <taxon>Malvaceae</taxon>
        <taxon>Malvoideae</taxon>
        <taxon>Gossypium</taxon>
    </lineage>
</organism>
<dbReference type="STRING" id="3635.A0A1U8LAA2"/>
<dbReference type="PANTHER" id="PTHR47481">
    <property type="match status" value="1"/>
</dbReference>
<proteinExistence type="predicted"/>
<dbReference type="Proteomes" id="UP000818029">
    <property type="component" value="Chromosome A08"/>
</dbReference>
<keyword evidence="1" id="KW-1185">Reference proteome</keyword>
<dbReference type="PaxDb" id="3635-A0A1U8LAA2"/>
<reference evidence="2 3" key="2">
    <citation type="submission" date="2025-04" db="UniProtKB">
        <authorList>
            <consortium name="RefSeq"/>
        </authorList>
    </citation>
    <scope>IDENTIFICATION</scope>
    <source>
        <tissue evidence="2 3">Leaf</tissue>
    </source>
</reference>